<name>A0A4S8KNR6_DENBC</name>
<dbReference type="Proteomes" id="UP000297245">
    <property type="component" value="Unassembled WGS sequence"/>
</dbReference>
<proteinExistence type="predicted"/>
<dbReference type="Pfam" id="PF15891">
    <property type="entry name" value="Nuc_deoxyri_tr2"/>
    <property type="match status" value="1"/>
</dbReference>
<gene>
    <name evidence="1" type="ORF">K435DRAFT_878195</name>
</gene>
<dbReference type="Gene3D" id="3.40.50.450">
    <property type="match status" value="1"/>
</dbReference>
<keyword evidence="2" id="KW-1185">Reference proteome</keyword>
<dbReference type="InterPro" id="IPR039470">
    <property type="entry name" value="Nuc_deoxyri_tr2"/>
</dbReference>
<evidence type="ECO:0000313" key="1">
    <source>
        <dbReference type="EMBL" id="THU77161.1"/>
    </source>
</evidence>
<organism evidence="1 2">
    <name type="scientific">Dendrothele bispora (strain CBS 962.96)</name>
    <dbReference type="NCBI Taxonomy" id="1314807"/>
    <lineage>
        <taxon>Eukaryota</taxon>
        <taxon>Fungi</taxon>
        <taxon>Dikarya</taxon>
        <taxon>Basidiomycota</taxon>
        <taxon>Agaricomycotina</taxon>
        <taxon>Agaricomycetes</taxon>
        <taxon>Agaricomycetidae</taxon>
        <taxon>Agaricales</taxon>
        <taxon>Agaricales incertae sedis</taxon>
        <taxon>Dendrothele</taxon>
    </lineage>
</organism>
<dbReference type="EMBL" id="ML180530">
    <property type="protein sequence ID" value="THU77161.1"/>
    <property type="molecule type" value="Genomic_DNA"/>
</dbReference>
<reference evidence="1 2" key="1">
    <citation type="journal article" date="2019" name="Nat. Ecol. Evol.">
        <title>Megaphylogeny resolves global patterns of mushroom evolution.</title>
        <authorList>
            <person name="Varga T."/>
            <person name="Krizsan K."/>
            <person name="Foldi C."/>
            <person name="Dima B."/>
            <person name="Sanchez-Garcia M."/>
            <person name="Sanchez-Ramirez S."/>
            <person name="Szollosi G.J."/>
            <person name="Szarkandi J.G."/>
            <person name="Papp V."/>
            <person name="Albert L."/>
            <person name="Andreopoulos W."/>
            <person name="Angelini C."/>
            <person name="Antonin V."/>
            <person name="Barry K.W."/>
            <person name="Bougher N.L."/>
            <person name="Buchanan P."/>
            <person name="Buyck B."/>
            <person name="Bense V."/>
            <person name="Catcheside P."/>
            <person name="Chovatia M."/>
            <person name="Cooper J."/>
            <person name="Damon W."/>
            <person name="Desjardin D."/>
            <person name="Finy P."/>
            <person name="Geml J."/>
            <person name="Haridas S."/>
            <person name="Hughes K."/>
            <person name="Justo A."/>
            <person name="Karasinski D."/>
            <person name="Kautmanova I."/>
            <person name="Kiss B."/>
            <person name="Kocsube S."/>
            <person name="Kotiranta H."/>
            <person name="LaButti K.M."/>
            <person name="Lechner B.E."/>
            <person name="Liimatainen K."/>
            <person name="Lipzen A."/>
            <person name="Lukacs Z."/>
            <person name="Mihaltcheva S."/>
            <person name="Morgado L.N."/>
            <person name="Niskanen T."/>
            <person name="Noordeloos M.E."/>
            <person name="Ohm R.A."/>
            <person name="Ortiz-Santana B."/>
            <person name="Ovrebo C."/>
            <person name="Racz N."/>
            <person name="Riley R."/>
            <person name="Savchenko A."/>
            <person name="Shiryaev A."/>
            <person name="Soop K."/>
            <person name="Spirin V."/>
            <person name="Szebenyi C."/>
            <person name="Tomsovsky M."/>
            <person name="Tulloss R.E."/>
            <person name="Uehling J."/>
            <person name="Grigoriev I.V."/>
            <person name="Vagvolgyi C."/>
            <person name="Papp T."/>
            <person name="Martin F.M."/>
            <person name="Miettinen O."/>
            <person name="Hibbett D.S."/>
            <person name="Nagy L.G."/>
        </authorList>
    </citation>
    <scope>NUCLEOTIDE SEQUENCE [LARGE SCALE GENOMIC DNA]</scope>
    <source>
        <strain evidence="1 2">CBS 962.96</strain>
    </source>
</reference>
<dbReference type="AlphaFoldDB" id="A0A4S8KNR6"/>
<dbReference type="OrthoDB" id="2893324at2759"/>
<sequence length="252" mass="28057">MSRPLFEVRGCSLSLLEFWPFPSFPTHSTPLACCSKPPNEAHSFIILSAEVSAILFVDRGFGTTLLAKPISTPARCANQSTSSSTLNLSGFDLSKSLDCTGHLKSSICLPPPPPPPPPRRSKTSNHFETHHIRFLYLLSRVHDISSDPLAFQEQFEWQLDDQERADVIAMYMHPEKEVSIDLLELGLTVAKGRNAVYGIGMVENLEELVEEGRYNVPTNPYEGYSIEMHKSSIAEYEWPNGSYWVSAKAGKA</sequence>
<evidence type="ECO:0000313" key="2">
    <source>
        <dbReference type="Proteomes" id="UP000297245"/>
    </source>
</evidence>
<protein>
    <submittedName>
        <fullName evidence="1">Uncharacterized protein</fullName>
    </submittedName>
</protein>
<accession>A0A4S8KNR6</accession>